<comment type="subcellular location">
    <subcellularLocation>
        <location evidence="8">Cytoplasm</location>
    </subcellularLocation>
</comment>
<dbReference type="InterPro" id="IPR033128">
    <property type="entry name" value="Adenylosuccin_syn_Lys_AS"/>
</dbReference>
<feature type="active site" description="Proton acceptor" evidence="8">
    <location>
        <position position="14"/>
    </location>
</feature>
<keyword evidence="6 8" id="KW-0460">Magnesium</keyword>
<dbReference type="Gene3D" id="3.40.440.10">
    <property type="entry name" value="Adenylosuccinate Synthetase, subunit A, domain 1"/>
    <property type="match status" value="1"/>
</dbReference>
<evidence type="ECO:0000256" key="6">
    <source>
        <dbReference type="ARBA" id="ARBA00022842"/>
    </source>
</evidence>
<comment type="similarity">
    <text evidence="8 10">Belongs to the adenylosuccinate synthetase family.</text>
</comment>
<dbReference type="InterPro" id="IPR042110">
    <property type="entry name" value="Adenylosuccinate_synth_dom2"/>
</dbReference>
<dbReference type="HAMAP" id="MF_00011">
    <property type="entry name" value="Adenylosucc_synth"/>
    <property type="match status" value="1"/>
</dbReference>
<feature type="binding site" description="in other chain" evidence="8">
    <location>
        <position position="222"/>
    </location>
    <ligand>
        <name>IMP</name>
        <dbReference type="ChEBI" id="CHEBI:58053"/>
        <note>ligand shared between dimeric partners</note>
    </ligand>
</feature>
<feature type="binding site" description="in other chain" evidence="8">
    <location>
        <begin position="39"/>
        <end position="42"/>
    </location>
    <ligand>
        <name>IMP</name>
        <dbReference type="ChEBI" id="CHEBI:58053"/>
        <note>ligand shared between dimeric partners</note>
    </ligand>
</feature>
<dbReference type="InterPro" id="IPR042111">
    <property type="entry name" value="Adenylosuccinate_synth_dom3"/>
</dbReference>
<dbReference type="HOGENOM" id="CLU_029848_0_0_6"/>
<evidence type="ECO:0000256" key="5">
    <source>
        <dbReference type="ARBA" id="ARBA00022755"/>
    </source>
</evidence>
<dbReference type="Proteomes" id="UP000032420">
    <property type="component" value="Chromosome I"/>
</dbReference>
<dbReference type="NCBIfam" id="TIGR00184">
    <property type="entry name" value="purA"/>
    <property type="match status" value="1"/>
</dbReference>
<dbReference type="SUPFAM" id="SSF52540">
    <property type="entry name" value="P-loop containing nucleoside triphosphate hydrolases"/>
    <property type="match status" value="1"/>
</dbReference>
<feature type="binding site" evidence="8">
    <location>
        <begin position="13"/>
        <end position="19"/>
    </location>
    <ligand>
        <name>GTP</name>
        <dbReference type="ChEBI" id="CHEBI:37565"/>
    </ligand>
</feature>
<reference evidence="12" key="1">
    <citation type="submission" date="2014-07" db="EMBL/GenBank/DDBJ databases">
        <authorList>
            <person name="Santos-Garcia D."/>
        </authorList>
    </citation>
    <scope>NUCLEOTIDE SEQUENCE [LARGE SCALE GENOMIC DNA]</scope>
</reference>
<dbReference type="AlphaFoldDB" id="A0A078KDN1"/>
<dbReference type="InterPro" id="IPR042109">
    <property type="entry name" value="Adenylosuccinate_synth_dom1"/>
</dbReference>
<proteinExistence type="inferred from homology"/>
<comment type="cofactor">
    <cofactor evidence="8">
        <name>Mg(2+)</name>
        <dbReference type="ChEBI" id="CHEBI:18420"/>
    </cofactor>
    <text evidence="8">Binds 1 Mg(2+) ion per subunit.</text>
</comment>
<dbReference type="OrthoDB" id="9807553at2"/>
<keyword evidence="8" id="KW-0963">Cytoplasm</keyword>
<dbReference type="Gene3D" id="1.10.300.10">
    <property type="entry name" value="Adenylosuccinate Synthetase, subunit A, domain 2"/>
    <property type="match status" value="1"/>
</dbReference>
<comment type="catalytic activity">
    <reaction evidence="8 10">
        <text>IMP + L-aspartate + GTP = N(6)-(1,2-dicarboxyethyl)-AMP + GDP + phosphate + 2 H(+)</text>
        <dbReference type="Rhea" id="RHEA:15753"/>
        <dbReference type="ChEBI" id="CHEBI:15378"/>
        <dbReference type="ChEBI" id="CHEBI:29991"/>
        <dbReference type="ChEBI" id="CHEBI:37565"/>
        <dbReference type="ChEBI" id="CHEBI:43474"/>
        <dbReference type="ChEBI" id="CHEBI:57567"/>
        <dbReference type="ChEBI" id="CHEBI:58053"/>
        <dbReference type="ChEBI" id="CHEBI:58189"/>
        <dbReference type="EC" id="6.3.4.4"/>
    </reaction>
</comment>
<feature type="binding site" description="in other chain" evidence="8">
    <location>
        <position position="237"/>
    </location>
    <ligand>
        <name>IMP</name>
        <dbReference type="ChEBI" id="CHEBI:58053"/>
        <note>ligand shared between dimeric partners</note>
    </ligand>
</feature>
<dbReference type="KEGG" id="eme:CEM_036"/>
<organism evidence="11 12">
    <name type="scientific">Candidatus Johnevansia muelleri</name>
    <dbReference type="NCBI Taxonomy" id="1495769"/>
    <lineage>
        <taxon>Bacteria</taxon>
        <taxon>Pseudomonadati</taxon>
        <taxon>Pseudomonadota</taxon>
        <taxon>Gammaproteobacteria</taxon>
        <taxon>Candidatus Johnevansiales</taxon>
        <taxon>Candidatus Johnevansiaceae</taxon>
        <taxon>Candidatus Johnevansia</taxon>
    </lineage>
</organism>
<name>A0A078KDN1_9GAMM</name>
<dbReference type="InterPro" id="IPR018220">
    <property type="entry name" value="Adenylosuccin_syn_GTP-bd"/>
</dbReference>
<comment type="pathway">
    <text evidence="8 10">Purine metabolism; AMP biosynthesis via de novo pathway; AMP from IMP: step 1/2.</text>
</comment>
<dbReference type="SMART" id="SM00788">
    <property type="entry name" value="Adenylsucc_synt"/>
    <property type="match status" value="1"/>
</dbReference>
<dbReference type="EMBL" id="LM655252">
    <property type="protein sequence ID" value="CDZ16308.1"/>
    <property type="molecule type" value="Genomic_DNA"/>
</dbReference>
<accession>A0A078KDN1</accession>
<keyword evidence="2 8" id="KW-0436">Ligase</keyword>
<feature type="binding site" evidence="8">
    <location>
        <begin position="297"/>
        <end position="303"/>
    </location>
    <ligand>
        <name>substrate</name>
    </ligand>
</feature>
<feature type="binding site" description="in other chain" evidence="8">
    <location>
        <position position="301"/>
    </location>
    <ligand>
        <name>IMP</name>
        <dbReference type="ChEBI" id="CHEBI:58053"/>
        <note>ligand shared between dimeric partners</note>
    </ligand>
</feature>
<dbReference type="GO" id="GO:0044208">
    <property type="term" value="P:'de novo' AMP biosynthetic process"/>
    <property type="evidence" value="ECO:0007669"/>
    <property type="project" value="UniProtKB-UniRule"/>
</dbReference>
<dbReference type="GO" id="GO:0005737">
    <property type="term" value="C:cytoplasm"/>
    <property type="evidence" value="ECO:0007669"/>
    <property type="project" value="UniProtKB-SubCell"/>
</dbReference>
<dbReference type="PANTHER" id="PTHR11846:SF0">
    <property type="entry name" value="ADENYLOSUCCINATE SYNTHETASE"/>
    <property type="match status" value="1"/>
</dbReference>
<feature type="binding site" evidence="8">
    <location>
        <begin position="411"/>
        <end position="413"/>
    </location>
    <ligand>
        <name>GTP</name>
        <dbReference type="ChEBI" id="CHEBI:37565"/>
    </ligand>
</feature>
<evidence type="ECO:0000256" key="8">
    <source>
        <dbReference type="HAMAP-Rule" id="MF_00011"/>
    </source>
</evidence>
<dbReference type="STRING" id="1495769.CEM_036"/>
<evidence type="ECO:0000256" key="3">
    <source>
        <dbReference type="ARBA" id="ARBA00022723"/>
    </source>
</evidence>
<evidence type="ECO:0000313" key="12">
    <source>
        <dbReference type="Proteomes" id="UP000032420"/>
    </source>
</evidence>
<evidence type="ECO:0000313" key="11">
    <source>
        <dbReference type="EMBL" id="CDZ16308.1"/>
    </source>
</evidence>
<dbReference type="GO" id="GO:0046040">
    <property type="term" value="P:IMP metabolic process"/>
    <property type="evidence" value="ECO:0007669"/>
    <property type="project" value="TreeGrafter"/>
</dbReference>
<keyword evidence="4 8" id="KW-0547">Nucleotide-binding</keyword>
<keyword evidence="3 8" id="KW-0479">Metal-binding</keyword>
<dbReference type="PROSITE" id="PS00513">
    <property type="entry name" value="ADENYLOSUCCIN_SYN_2"/>
    <property type="match status" value="1"/>
</dbReference>
<evidence type="ECO:0000256" key="7">
    <source>
        <dbReference type="ARBA" id="ARBA00023134"/>
    </source>
</evidence>
<dbReference type="PROSITE" id="PS01266">
    <property type="entry name" value="ADENYLOSUCCIN_SYN_1"/>
    <property type="match status" value="1"/>
</dbReference>
<dbReference type="InterPro" id="IPR027417">
    <property type="entry name" value="P-loop_NTPase"/>
</dbReference>
<dbReference type="Pfam" id="PF00709">
    <property type="entry name" value="Adenylsucc_synt"/>
    <property type="match status" value="1"/>
</dbReference>
<keyword evidence="12" id="KW-1185">Reference proteome</keyword>
<dbReference type="Gene3D" id="3.90.170.10">
    <property type="entry name" value="Adenylosuccinate Synthetase, subunit A, domain 3"/>
    <property type="match status" value="1"/>
</dbReference>
<dbReference type="GO" id="GO:0005525">
    <property type="term" value="F:GTP binding"/>
    <property type="evidence" value="ECO:0007669"/>
    <property type="project" value="UniProtKB-UniRule"/>
</dbReference>
<feature type="binding site" evidence="8">
    <location>
        <position position="142"/>
    </location>
    <ligand>
        <name>IMP</name>
        <dbReference type="ChEBI" id="CHEBI:58053"/>
        <note>ligand shared between dimeric partners</note>
    </ligand>
</feature>
<evidence type="ECO:0000256" key="10">
    <source>
        <dbReference type="RuleBase" id="RU000520"/>
    </source>
</evidence>
<evidence type="ECO:0000256" key="2">
    <source>
        <dbReference type="ARBA" id="ARBA00022598"/>
    </source>
</evidence>
<feature type="binding site" description="in other chain" evidence="8">
    <location>
        <position position="128"/>
    </location>
    <ligand>
        <name>IMP</name>
        <dbReference type="ChEBI" id="CHEBI:58053"/>
        <note>ligand shared between dimeric partners</note>
    </ligand>
</feature>
<keyword evidence="5 8" id="KW-0658">Purine biosynthesis</keyword>
<evidence type="ECO:0000256" key="4">
    <source>
        <dbReference type="ARBA" id="ARBA00022741"/>
    </source>
</evidence>
<feature type="active site" description="Proton donor" evidence="8">
    <location>
        <position position="42"/>
    </location>
</feature>
<dbReference type="FunFam" id="3.90.170.10:FF:000001">
    <property type="entry name" value="Adenylosuccinate synthetase"/>
    <property type="match status" value="1"/>
</dbReference>
<feature type="binding site" evidence="8">
    <location>
        <position position="41"/>
    </location>
    <ligand>
        <name>Mg(2+)</name>
        <dbReference type="ChEBI" id="CHEBI:18420"/>
    </ligand>
</feature>
<dbReference type="GO" id="GO:0004019">
    <property type="term" value="F:adenylosuccinate synthase activity"/>
    <property type="evidence" value="ECO:0007669"/>
    <property type="project" value="UniProtKB-UniRule"/>
</dbReference>
<dbReference type="CDD" id="cd03108">
    <property type="entry name" value="AdSS"/>
    <property type="match status" value="1"/>
</dbReference>
<dbReference type="GO" id="GO:0000287">
    <property type="term" value="F:magnesium ion binding"/>
    <property type="evidence" value="ECO:0007669"/>
    <property type="project" value="UniProtKB-UniRule"/>
</dbReference>
<comment type="subunit">
    <text evidence="1 8">Homodimer.</text>
</comment>
<sequence length="427" mass="48401">MVNNIVIIGTQWGDEGKGKIVDIFTEYVNAVVRFQGGNNAGHTLIINGKKNILRLIPSGIIREDVICIISNGVVLYPEALLKEIKELEINHIPVRKRLRISIDCTVIMPYHIHSDIKKEKIYENIGTTIRGIGPAYEDKVARRGLRIIDMLNPNQLKTKINNILEYYNFIIPNLNEKYFNFSKMVEKYINIFKELCSMLCDTISLVHNLRKTGRKILYEGAQGSLLDIDHGTYPYVTSSSTTVGGVLIGSGIGPMHIDYILGITKAYTTRVGLGPFKTELFNKHGKYILYNGMELGSNTGRTRRCGWLDLVNMRYIIQINSISGICITKLDVLDGLEKIFVCIGYKNKNGNLINNFINIEMLKELIPIYYDLPGWKESTLGVCNFDKLPYNAINYIYFIEKELGIPIDIISTGPERLQTIFLSNPFD</sequence>
<dbReference type="PATRIC" id="fig|1495769.3.peg.30"/>
<feature type="binding site" evidence="8">
    <location>
        <position position="303"/>
    </location>
    <ligand>
        <name>GTP</name>
        <dbReference type="ChEBI" id="CHEBI:37565"/>
    </ligand>
</feature>
<dbReference type="InterPro" id="IPR001114">
    <property type="entry name" value="Adenylosuccinate_synthetase"/>
</dbReference>
<dbReference type="EC" id="6.3.4.4" evidence="8 10"/>
<feature type="binding site" description="in other chain" evidence="8">
    <location>
        <begin position="14"/>
        <end position="17"/>
    </location>
    <ligand>
        <name>IMP</name>
        <dbReference type="ChEBI" id="CHEBI:58053"/>
        <note>ligand shared between dimeric partners</note>
    </ligand>
</feature>
<gene>
    <name evidence="8 11" type="primary">purA</name>
    <name evidence="11" type="ORF">CEM_036</name>
</gene>
<dbReference type="PANTHER" id="PTHR11846">
    <property type="entry name" value="ADENYLOSUCCINATE SYNTHETASE"/>
    <property type="match status" value="1"/>
</dbReference>
<dbReference type="UniPathway" id="UPA00075">
    <property type="reaction ID" value="UER00335"/>
</dbReference>
<feature type="active site" evidence="9">
    <location>
        <position position="139"/>
    </location>
</feature>
<feature type="binding site" evidence="8">
    <location>
        <begin position="329"/>
        <end position="331"/>
    </location>
    <ligand>
        <name>GTP</name>
        <dbReference type="ChEBI" id="CHEBI:37565"/>
    </ligand>
</feature>
<feature type="binding site" evidence="8">
    <location>
        <position position="14"/>
    </location>
    <ligand>
        <name>Mg(2+)</name>
        <dbReference type="ChEBI" id="CHEBI:18420"/>
    </ligand>
</feature>
<feature type="binding site" evidence="8">
    <location>
        <begin position="41"/>
        <end position="43"/>
    </location>
    <ligand>
        <name>GTP</name>
        <dbReference type="ChEBI" id="CHEBI:37565"/>
    </ligand>
</feature>
<evidence type="ECO:0000256" key="1">
    <source>
        <dbReference type="ARBA" id="ARBA00011738"/>
    </source>
</evidence>
<evidence type="ECO:0000256" key="9">
    <source>
        <dbReference type="PROSITE-ProRule" id="PRU10134"/>
    </source>
</evidence>
<protein>
    <recommendedName>
        <fullName evidence="8 10">Adenylosuccinate synthetase</fullName>
        <shortName evidence="8">AMPSase</shortName>
        <shortName evidence="8">AdSS</shortName>
        <ecNumber evidence="8 10">6.3.4.4</ecNumber>
    </recommendedName>
    <alternativeName>
        <fullName evidence="8">IMP--aspartate ligase</fullName>
    </alternativeName>
</protein>
<comment type="function">
    <text evidence="8">Plays an important role in the de novo pathway of purine nucleotide biosynthesis. Catalyzes the first committed step in the biosynthesis of AMP from IMP.</text>
</comment>
<keyword evidence="7 8" id="KW-0342">GTP-binding</keyword>
<dbReference type="NCBIfam" id="NF002223">
    <property type="entry name" value="PRK01117.1"/>
    <property type="match status" value="1"/>
</dbReference>
<dbReference type="FunFam" id="1.10.300.10:FF:000001">
    <property type="entry name" value="Adenylosuccinate synthetase"/>
    <property type="match status" value="1"/>
</dbReference>